<sequence>MLYSHIVIKTMPDRSGIVVFNRNTFTTQFIQNPFVEQLKADPVSGEVDWNWLQSQCGQNQDAHGFLSDLVDLGLVDGGSRDH</sequence>
<accession>A0A3D8MEN1</accession>
<evidence type="ECO:0000313" key="1">
    <source>
        <dbReference type="EMBL" id="RDV29212.1"/>
    </source>
</evidence>
<organism evidence="1 2">
    <name type="scientific">Alteromonas aestuariivivens</name>
    <dbReference type="NCBI Taxonomy" id="1938339"/>
    <lineage>
        <taxon>Bacteria</taxon>
        <taxon>Pseudomonadati</taxon>
        <taxon>Pseudomonadota</taxon>
        <taxon>Gammaproteobacteria</taxon>
        <taxon>Alteromonadales</taxon>
        <taxon>Alteromonadaceae</taxon>
        <taxon>Alteromonas/Salinimonas group</taxon>
        <taxon>Alteromonas</taxon>
    </lineage>
</organism>
<protein>
    <submittedName>
        <fullName evidence="1">Uncharacterized protein</fullName>
    </submittedName>
</protein>
<reference evidence="2" key="1">
    <citation type="submission" date="2018-08" db="EMBL/GenBank/DDBJ databases">
        <authorList>
            <person name="Zhang J."/>
            <person name="Du Z.-J."/>
        </authorList>
    </citation>
    <scope>NUCLEOTIDE SEQUENCE [LARGE SCALE GENOMIC DNA]</scope>
    <source>
        <strain evidence="2">KCTC 52655</strain>
    </source>
</reference>
<dbReference type="Proteomes" id="UP000256561">
    <property type="component" value="Unassembled WGS sequence"/>
</dbReference>
<dbReference type="AlphaFoldDB" id="A0A3D8MEN1"/>
<name>A0A3D8MEN1_9ALTE</name>
<proteinExistence type="predicted"/>
<evidence type="ECO:0000313" key="2">
    <source>
        <dbReference type="Proteomes" id="UP000256561"/>
    </source>
</evidence>
<dbReference type="EMBL" id="QRHA01000001">
    <property type="protein sequence ID" value="RDV29212.1"/>
    <property type="molecule type" value="Genomic_DNA"/>
</dbReference>
<comment type="caution">
    <text evidence="1">The sequence shown here is derived from an EMBL/GenBank/DDBJ whole genome shotgun (WGS) entry which is preliminary data.</text>
</comment>
<keyword evidence="2" id="KW-1185">Reference proteome</keyword>
<gene>
    <name evidence="1" type="ORF">DXV75_01770</name>
</gene>